<gene>
    <name evidence="2" type="ORF">GCM10010346_18740</name>
</gene>
<dbReference type="SUPFAM" id="SSF52151">
    <property type="entry name" value="FabD/lysophospholipase-like"/>
    <property type="match status" value="1"/>
</dbReference>
<evidence type="ECO:0008006" key="4">
    <source>
        <dbReference type="Google" id="ProtNLM"/>
    </source>
</evidence>
<dbReference type="EMBL" id="BMVO01000004">
    <property type="protein sequence ID" value="GHA96245.1"/>
    <property type="molecule type" value="Genomic_DNA"/>
</dbReference>
<name>A0ABQ3DJ24_9ACTN</name>
<accession>A0ABQ3DJ24</accession>
<keyword evidence="3" id="KW-1185">Reference proteome</keyword>
<evidence type="ECO:0000313" key="2">
    <source>
        <dbReference type="EMBL" id="GHA96245.1"/>
    </source>
</evidence>
<comment type="caution">
    <text evidence="2">The sequence shown here is derived from an EMBL/GenBank/DDBJ whole genome shotgun (WGS) entry which is preliminary data.</text>
</comment>
<organism evidence="2 3">
    <name type="scientific">Streptomyces chryseus</name>
    <dbReference type="NCBI Taxonomy" id="68186"/>
    <lineage>
        <taxon>Bacteria</taxon>
        <taxon>Bacillati</taxon>
        <taxon>Actinomycetota</taxon>
        <taxon>Actinomycetes</taxon>
        <taxon>Kitasatosporales</taxon>
        <taxon>Streptomycetaceae</taxon>
        <taxon>Streptomyces</taxon>
    </lineage>
</organism>
<dbReference type="Proteomes" id="UP000599437">
    <property type="component" value="Unassembled WGS sequence"/>
</dbReference>
<feature type="compositionally biased region" description="Basic and acidic residues" evidence="1">
    <location>
        <begin position="32"/>
        <end position="43"/>
    </location>
</feature>
<reference evidence="3" key="1">
    <citation type="journal article" date="2019" name="Int. J. Syst. Evol. Microbiol.">
        <title>The Global Catalogue of Microorganisms (GCM) 10K type strain sequencing project: providing services to taxonomists for standard genome sequencing and annotation.</title>
        <authorList>
            <consortium name="The Broad Institute Genomics Platform"/>
            <consortium name="The Broad Institute Genome Sequencing Center for Infectious Disease"/>
            <person name="Wu L."/>
            <person name="Ma J."/>
        </authorList>
    </citation>
    <scope>NUCLEOTIDE SEQUENCE [LARGE SCALE GENOMIC DNA]</scope>
    <source>
        <strain evidence="3">JCM 4737</strain>
    </source>
</reference>
<sequence length="139" mass="14705">MGVSLAVWMGGVTHELDRLCRASQRAGHPRPRAGEEQREDDPVQEIRGEVLAAAGAQVTIDVVSGTSAGGLNGMLLATAIARGRDLPSPRVTRGRSAALDRLLEAPSRTSVFNGEVFTRDALEAINAIERSDARPSTCS</sequence>
<evidence type="ECO:0000313" key="3">
    <source>
        <dbReference type="Proteomes" id="UP000599437"/>
    </source>
</evidence>
<proteinExistence type="predicted"/>
<protein>
    <recommendedName>
        <fullName evidence="4">PNPLA domain-containing protein</fullName>
    </recommendedName>
</protein>
<evidence type="ECO:0000256" key="1">
    <source>
        <dbReference type="SAM" id="MobiDB-lite"/>
    </source>
</evidence>
<dbReference type="InterPro" id="IPR016035">
    <property type="entry name" value="Acyl_Trfase/lysoPLipase"/>
</dbReference>
<feature type="region of interest" description="Disordered" evidence="1">
    <location>
        <begin position="24"/>
        <end position="43"/>
    </location>
</feature>